<keyword evidence="5" id="KW-0732">Signal</keyword>
<protein>
    <recommendedName>
        <fullName evidence="6">Translocation and assembly module TamB C-terminal domain-containing protein</fullName>
    </recommendedName>
</protein>
<dbReference type="PANTHER" id="PTHR36985">
    <property type="entry name" value="TRANSLOCATION AND ASSEMBLY MODULE SUBUNIT TAMB"/>
    <property type="match status" value="1"/>
</dbReference>
<feature type="signal peptide" evidence="5">
    <location>
        <begin position="1"/>
        <end position="25"/>
    </location>
</feature>
<evidence type="ECO:0000259" key="6">
    <source>
        <dbReference type="Pfam" id="PF04357"/>
    </source>
</evidence>
<evidence type="ECO:0000313" key="7">
    <source>
        <dbReference type="EMBL" id="GHD30897.1"/>
    </source>
</evidence>
<dbReference type="PANTHER" id="PTHR36985:SF1">
    <property type="entry name" value="TRANSLOCATION AND ASSEMBLY MODULE SUBUNIT TAMB"/>
    <property type="match status" value="1"/>
</dbReference>
<gene>
    <name evidence="7" type="ORF">GCM10007053_13170</name>
</gene>
<keyword evidence="2" id="KW-0812">Transmembrane</keyword>
<sequence length="1285" mass="133439">MGTALAVPALLLACLAWVFSTSAGAQWLFRQLPSAVEGLEVAAVRGTLADELVLAGIEYSNDSLSVSVKELNLCWQPLQMLGMTVSVEALFVDGVAVELRETDDTKEPSSPFSVDDLQLPVDVLLSKLQLSNLSVLTGEAEQHIDSIALALQWSDSLIRLDSLSVESPDIALNGQLEAGLKPEMPLAGSVTWRAPLAELGESRGELTLSGSTELLTLKLLADGALPLQLEGQAQQLFTDPGWDLVLTVPELSLIAAGSPVVIAGELRSQGKLMGYAVDAEGTADLLDLAPLQFSLSAQGDDTALVLGLLRIETAPYALAARGNVSWQDAIVVAIEHSIEVNDTSALSEALPPQLSGEGRLNLQLRDEVLSLSEITLALAASPLTLSAAGEVQLAGPAPDMDLQLDWQSITWPLDAASPDVNSTGQARITGSPDAWALTLNADVAGDSVPASEWQGALRGNASEASIDSLQGQLLSGTLELNGTVAFADKTRWDVLLQGQGIDPAELAPDWPGRLAFSARSAGQLVDDGPVGSVVLESVSGTLADAPLEAVASIALVGERSVIESFEASLGGNQVALSGALQGDDIDIDLQGSLGQLGLFSEGADGVLKLRGTVTGTAEKPSIAARATGDDILLAGQPLQSLSIDVQGSLDASAPLRVNVDAVGDQGNPESSFSTLSLKVNGTTRAHELTLSADALGDHVKATLTGGLGDDSQWQGELEQLRVRAPAPVGAWALQSAAALHLSAESAELQRACLRPARGVRGELCLAAEWVPDGDANLTLGITELPLRRLLADLTGTVSGSAQAMLSPQGDLVAEAEFTATEGTVRFDTGDGFAAVDHGGGKLTAEVAESGLSAKLVFKPLAAGQINAQVVVPALNSLPVADALPLTGTIDIDLPDLSGLQAWVPDLEAVAGALEARLALSGSVDAPQIGGRAALTGGAAQVPEAGLAFSDASLILDEIPSQANVMKLNGAVSSGPGKLLLDGTVDLGALSADVSVQGDRFEVYNTRDAVARIAPDLSLQYVGDQLRVRGRVDVNRADITPKLSLRAGSGTDTVADAEERVYLAPSPDVVIVGSEAGALNAIADALPFGLDSEVILDLGDSVEIDALGFVGNVTGAVTFINPPGRREPMPLANGRLAVEKGTFKAFSQDLEIQTGQLVFRNDLATEPELNLRAVRWIDNDPLVSAAGVQVTGSLEEPVLELFSTPQLSQAEIQAYLLTGSSASDRDTTALSIGTYIRPKLYVGYGYNVLEETSEFNALYTINPRYGAQISVGEADNNVGLTFTHEN</sequence>
<evidence type="ECO:0000256" key="3">
    <source>
        <dbReference type="ARBA" id="ARBA00022989"/>
    </source>
</evidence>
<organism evidence="7 8">
    <name type="scientific">Parahalioglobus pacificus</name>
    <dbReference type="NCBI Taxonomy" id="930806"/>
    <lineage>
        <taxon>Bacteria</taxon>
        <taxon>Pseudomonadati</taxon>
        <taxon>Pseudomonadota</taxon>
        <taxon>Gammaproteobacteria</taxon>
        <taxon>Cellvibrionales</taxon>
        <taxon>Halieaceae</taxon>
        <taxon>Parahalioglobus</taxon>
    </lineage>
</organism>
<evidence type="ECO:0000256" key="4">
    <source>
        <dbReference type="ARBA" id="ARBA00023136"/>
    </source>
</evidence>
<comment type="subcellular location">
    <subcellularLocation>
        <location evidence="1">Membrane</location>
        <topology evidence="1">Single-pass membrane protein</topology>
    </subcellularLocation>
</comment>
<reference evidence="7" key="2">
    <citation type="submission" date="2020-09" db="EMBL/GenBank/DDBJ databases">
        <authorList>
            <person name="Sun Q."/>
            <person name="Kim S."/>
        </authorList>
    </citation>
    <scope>NUCLEOTIDE SEQUENCE</scope>
    <source>
        <strain evidence="7">KCTC 23430</strain>
    </source>
</reference>
<comment type="caution">
    <text evidence="7">The sequence shown here is derived from an EMBL/GenBank/DDBJ whole genome shotgun (WGS) entry which is preliminary data.</text>
</comment>
<dbReference type="GO" id="GO:0009306">
    <property type="term" value="P:protein secretion"/>
    <property type="evidence" value="ECO:0007669"/>
    <property type="project" value="InterPro"/>
</dbReference>
<dbReference type="GO" id="GO:0097347">
    <property type="term" value="C:TAM protein secretion complex"/>
    <property type="evidence" value="ECO:0007669"/>
    <property type="project" value="TreeGrafter"/>
</dbReference>
<dbReference type="EMBL" id="BMYM01000001">
    <property type="protein sequence ID" value="GHD30897.1"/>
    <property type="molecule type" value="Genomic_DNA"/>
</dbReference>
<name>A0A918XGN1_9GAMM</name>
<dbReference type="InterPro" id="IPR007452">
    <property type="entry name" value="TamB_C"/>
</dbReference>
<dbReference type="GO" id="GO:0005886">
    <property type="term" value="C:plasma membrane"/>
    <property type="evidence" value="ECO:0007669"/>
    <property type="project" value="InterPro"/>
</dbReference>
<feature type="domain" description="Translocation and assembly module TamB C-terminal" evidence="6">
    <location>
        <begin position="973"/>
        <end position="1225"/>
    </location>
</feature>
<reference evidence="7" key="1">
    <citation type="journal article" date="2014" name="Int. J. Syst. Evol. Microbiol.">
        <title>Complete genome sequence of Corynebacterium casei LMG S-19264T (=DSM 44701T), isolated from a smear-ripened cheese.</title>
        <authorList>
            <consortium name="US DOE Joint Genome Institute (JGI-PGF)"/>
            <person name="Walter F."/>
            <person name="Albersmeier A."/>
            <person name="Kalinowski J."/>
            <person name="Ruckert C."/>
        </authorList>
    </citation>
    <scope>NUCLEOTIDE SEQUENCE</scope>
    <source>
        <strain evidence="7">KCTC 23430</strain>
    </source>
</reference>
<dbReference type="Proteomes" id="UP000644693">
    <property type="component" value="Unassembled WGS sequence"/>
</dbReference>
<evidence type="ECO:0000256" key="5">
    <source>
        <dbReference type="SAM" id="SignalP"/>
    </source>
</evidence>
<keyword evidence="4" id="KW-0472">Membrane</keyword>
<keyword evidence="3" id="KW-1133">Transmembrane helix</keyword>
<evidence type="ECO:0000256" key="1">
    <source>
        <dbReference type="ARBA" id="ARBA00004167"/>
    </source>
</evidence>
<evidence type="ECO:0000313" key="8">
    <source>
        <dbReference type="Proteomes" id="UP000644693"/>
    </source>
</evidence>
<feature type="chain" id="PRO_5038093487" description="Translocation and assembly module TamB C-terminal domain-containing protein" evidence="5">
    <location>
        <begin position="26"/>
        <end position="1285"/>
    </location>
</feature>
<dbReference type="Pfam" id="PF04357">
    <property type="entry name" value="TamB"/>
    <property type="match status" value="1"/>
</dbReference>
<keyword evidence="8" id="KW-1185">Reference proteome</keyword>
<accession>A0A918XGN1</accession>
<evidence type="ECO:0000256" key="2">
    <source>
        <dbReference type="ARBA" id="ARBA00022692"/>
    </source>
</evidence>
<proteinExistence type="predicted"/>